<reference evidence="3 4" key="1">
    <citation type="submission" date="2019-04" db="EMBL/GenBank/DDBJ databases">
        <title>Friends and foes A comparative genomics study of 23 Aspergillus species from section Flavi.</title>
        <authorList>
            <consortium name="DOE Joint Genome Institute"/>
            <person name="Kjaerbolling I."/>
            <person name="Vesth T."/>
            <person name="Frisvad J.C."/>
            <person name="Nybo J.L."/>
            <person name="Theobald S."/>
            <person name="Kildgaard S."/>
            <person name="Isbrandt T."/>
            <person name="Kuo A."/>
            <person name="Sato A."/>
            <person name="Lyhne E.K."/>
            <person name="Kogle M.E."/>
            <person name="Wiebenga A."/>
            <person name="Kun R.S."/>
            <person name="Lubbers R.J."/>
            <person name="Makela M.R."/>
            <person name="Barry K."/>
            <person name="Chovatia M."/>
            <person name="Clum A."/>
            <person name="Daum C."/>
            <person name="Haridas S."/>
            <person name="He G."/>
            <person name="LaButti K."/>
            <person name="Lipzen A."/>
            <person name="Mondo S."/>
            <person name="Riley R."/>
            <person name="Salamov A."/>
            <person name="Simmons B.A."/>
            <person name="Magnuson J.K."/>
            <person name="Henrissat B."/>
            <person name="Mortensen U.H."/>
            <person name="Larsen T.O."/>
            <person name="Devries R.P."/>
            <person name="Grigoriev I.V."/>
            <person name="Machida M."/>
            <person name="Baker S.E."/>
            <person name="Andersen M.R."/>
        </authorList>
    </citation>
    <scope>NUCLEOTIDE SEQUENCE [LARGE SCALE GENOMIC DNA]</scope>
    <source>
        <strain evidence="3 4">IBT 18842</strain>
    </source>
</reference>
<dbReference type="InterPro" id="IPR018713">
    <property type="entry name" value="MPAB/Lcp_cat_dom"/>
</dbReference>
<dbReference type="AlphaFoldDB" id="A0A5N6TNY1"/>
<dbReference type="OrthoDB" id="4444391at2759"/>
<evidence type="ECO:0000313" key="3">
    <source>
        <dbReference type="EMBL" id="KAE8147821.1"/>
    </source>
</evidence>
<protein>
    <recommendedName>
        <fullName evidence="2">ER-bound oxygenase mpaB/mpaB'/Rubber oxygenase catalytic domain-containing protein</fullName>
    </recommendedName>
</protein>
<proteinExistence type="predicted"/>
<feature type="compositionally biased region" description="Basic and acidic residues" evidence="1">
    <location>
        <begin position="1"/>
        <end position="10"/>
    </location>
</feature>
<gene>
    <name evidence="3" type="ORF">BDV25DRAFT_142386</name>
</gene>
<name>A0A5N6TNY1_ASPAV</name>
<keyword evidence="4" id="KW-1185">Reference proteome</keyword>
<evidence type="ECO:0000259" key="2">
    <source>
        <dbReference type="Pfam" id="PF09995"/>
    </source>
</evidence>
<dbReference type="Proteomes" id="UP000325780">
    <property type="component" value="Unassembled WGS sequence"/>
</dbReference>
<feature type="region of interest" description="Disordered" evidence="1">
    <location>
        <begin position="1"/>
        <end position="23"/>
    </location>
</feature>
<feature type="domain" description="ER-bound oxygenase mpaB/mpaB'/Rubber oxygenase catalytic" evidence="2">
    <location>
        <begin position="36"/>
        <end position="263"/>
    </location>
</feature>
<dbReference type="PANTHER" id="PTHR36151">
    <property type="entry name" value="BLR2777 PROTEIN"/>
    <property type="match status" value="1"/>
</dbReference>
<dbReference type="EMBL" id="ML742189">
    <property type="protein sequence ID" value="KAE8147821.1"/>
    <property type="molecule type" value="Genomic_DNA"/>
</dbReference>
<dbReference type="PANTHER" id="PTHR36151:SF3">
    <property type="entry name" value="ER-BOUND OXYGENASE MPAB_MPAB'_RUBBER OXYGENASE CATALYTIC DOMAIN-CONTAINING PROTEIN"/>
    <property type="match status" value="1"/>
</dbReference>
<accession>A0A5N6TNY1</accession>
<evidence type="ECO:0000256" key="1">
    <source>
        <dbReference type="SAM" id="MobiDB-lite"/>
    </source>
</evidence>
<sequence>MSLDEKKSPDEISQTVSDASEPNHLETLDKLEILPQMLQEGILFAGAGSALLLQAAFPGIRNRTHDHNEGSSSSDSSNLAKDLGDALQANLSYIACLVFGTSDEKKTLLDLSNQGKPPLKGSENFSSHRPTQLWVAATLYATATDFYQRIYGRVNYRTAEKAYAEFTVMMHAMGLPPGTWPENRQLFWQYWDDQIEQLTVTADAHRFAQDLLQRTDYPGWVSVTKPVLRAMTIEMLPPRIREAYGLKSTFGTRSLYRTTMGFSVAVYPALPGSTRGYPLRYYLEELRKNMNVV</sequence>
<organism evidence="3 4">
    <name type="scientific">Aspergillus avenaceus</name>
    <dbReference type="NCBI Taxonomy" id="36643"/>
    <lineage>
        <taxon>Eukaryota</taxon>
        <taxon>Fungi</taxon>
        <taxon>Dikarya</taxon>
        <taxon>Ascomycota</taxon>
        <taxon>Pezizomycotina</taxon>
        <taxon>Eurotiomycetes</taxon>
        <taxon>Eurotiomycetidae</taxon>
        <taxon>Eurotiales</taxon>
        <taxon>Aspergillaceae</taxon>
        <taxon>Aspergillus</taxon>
        <taxon>Aspergillus subgen. Circumdati</taxon>
    </lineage>
</organism>
<dbReference type="GO" id="GO:0016491">
    <property type="term" value="F:oxidoreductase activity"/>
    <property type="evidence" value="ECO:0007669"/>
    <property type="project" value="InterPro"/>
</dbReference>
<evidence type="ECO:0000313" key="4">
    <source>
        <dbReference type="Proteomes" id="UP000325780"/>
    </source>
</evidence>
<dbReference type="Pfam" id="PF09995">
    <property type="entry name" value="MPAB_Lcp_cat"/>
    <property type="match status" value="1"/>
</dbReference>
<feature type="compositionally biased region" description="Polar residues" evidence="1">
    <location>
        <begin position="11"/>
        <end position="20"/>
    </location>
</feature>